<dbReference type="EMBL" id="VSSQ01047979">
    <property type="protein sequence ID" value="MPN02013.1"/>
    <property type="molecule type" value="Genomic_DNA"/>
</dbReference>
<reference evidence="1" key="1">
    <citation type="submission" date="2019-08" db="EMBL/GenBank/DDBJ databases">
        <authorList>
            <person name="Kucharzyk K."/>
            <person name="Murdoch R.W."/>
            <person name="Higgins S."/>
            <person name="Loffler F."/>
        </authorList>
    </citation>
    <scope>NUCLEOTIDE SEQUENCE</scope>
</reference>
<organism evidence="1">
    <name type="scientific">bioreactor metagenome</name>
    <dbReference type="NCBI Taxonomy" id="1076179"/>
    <lineage>
        <taxon>unclassified sequences</taxon>
        <taxon>metagenomes</taxon>
        <taxon>ecological metagenomes</taxon>
    </lineage>
</organism>
<protein>
    <submittedName>
        <fullName evidence="1">Uncharacterized protein</fullName>
    </submittedName>
</protein>
<gene>
    <name evidence="1" type="ORF">SDC9_149226</name>
</gene>
<name>A0A645EN93_9ZZZZ</name>
<evidence type="ECO:0000313" key="1">
    <source>
        <dbReference type="EMBL" id="MPN02013.1"/>
    </source>
</evidence>
<accession>A0A645EN93</accession>
<proteinExistence type="predicted"/>
<sequence>MQGGQHLAALRILAIGIVRPRRRQHLAPAGDGDLLAHGRQRLTAARELRHRAVELMVWEELREVMGADQPVDGQLLLAHGRQVGGFQRRDDAVVSRHLAVVPCTRAQLAIQALDQRPQAGVGLDQAVEYGRHLSQHALGQVARIRARIRGGLVRLVQRLGDVQRLLHVEAQLLGAHLLQRAQVERQRRPFANALGFYRQHLGGAGRAQALGGLLRHRLLQAAARIVGAALRRRPACDEGLACMR</sequence>
<dbReference type="AlphaFoldDB" id="A0A645EN93"/>
<comment type="caution">
    <text evidence="1">The sequence shown here is derived from an EMBL/GenBank/DDBJ whole genome shotgun (WGS) entry which is preliminary data.</text>
</comment>